<comment type="caution">
    <text evidence="6">The sequence shown here is derived from an EMBL/GenBank/DDBJ whole genome shotgun (WGS) entry which is preliminary data.</text>
</comment>
<dbReference type="PANTHER" id="PTHR33337">
    <property type="entry name" value="GFA DOMAIN-CONTAINING PROTEIN"/>
    <property type="match status" value="1"/>
</dbReference>
<keyword evidence="2" id="KW-0479">Metal-binding</keyword>
<dbReference type="PROSITE" id="PS51891">
    <property type="entry name" value="CENP_V_GFA"/>
    <property type="match status" value="1"/>
</dbReference>
<keyword evidence="7" id="KW-1185">Reference proteome</keyword>
<dbReference type="Proteomes" id="UP000238954">
    <property type="component" value="Chromosome"/>
</dbReference>
<gene>
    <name evidence="6" type="ORF">CVO77_09255</name>
</gene>
<dbReference type="Pfam" id="PF04828">
    <property type="entry name" value="GFA"/>
    <property type="match status" value="1"/>
</dbReference>
<dbReference type="InterPro" id="IPR011057">
    <property type="entry name" value="Mss4-like_sf"/>
</dbReference>
<sequence length="153" mass="16306">MAGRGGMSKPIKGSCLCGTVSFAIDGKIGPVGQCHCSKCRKVSGTDGNAVFYTSVRSFRWLSGEKEISSFLVPGSDGWTSSFCPTCGSPAPHADRDGKIYFVPAGLLDDDPGFRGYAAHIFVGSKAPWVRLTDDAPQYVEGFGSPMVEDRERS</sequence>
<evidence type="ECO:0000256" key="3">
    <source>
        <dbReference type="ARBA" id="ARBA00022833"/>
    </source>
</evidence>
<dbReference type="Gene3D" id="3.90.1590.10">
    <property type="entry name" value="glutathione-dependent formaldehyde- activating enzyme (gfa)"/>
    <property type="match status" value="1"/>
</dbReference>
<dbReference type="GO" id="GO:0046872">
    <property type="term" value="F:metal ion binding"/>
    <property type="evidence" value="ECO:0007669"/>
    <property type="project" value="UniProtKB-KW"/>
</dbReference>
<dbReference type="PANTHER" id="PTHR33337:SF40">
    <property type="entry name" value="CENP-V_GFA DOMAIN-CONTAINING PROTEIN-RELATED"/>
    <property type="match status" value="1"/>
</dbReference>
<dbReference type="SUPFAM" id="SSF51316">
    <property type="entry name" value="Mss4-like"/>
    <property type="match status" value="1"/>
</dbReference>
<dbReference type="GO" id="GO:0016846">
    <property type="term" value="F:carbon-sulfur lyase activity"/>
    <property type="evidence" value="ECO:0007669"/>
    <property type="project" value="InterPro"/>
</dbReference>
<reference evidence="7" key="1">
    <citation type="submission" date="2017-11" db="EMBL/GenBank/DDBJ databases">
        <title>The complete genome sequence of Sphingopyxis pomeranensis sp. nov. strain WS5A3p.</title>
        <authorList>
            <person name="Kaminski M.A."/>
        </authorList>
    </citation>
    <scope>NUCLEOTIDE SEQUENCE [LARGE SCALE GENOMIC DNA]</scope>
    <source>
        <strain evidence="7">WS5A3p</strain>
    </source>
</reference>
<evidence type="ECO:0000256" key="4">
    <source>
        <dbReference type="ARBA" id="ARBA00023239"/>
    </source>
</evidence>
<proteinExistence type="inferred from homology"/>
<name>A0A2S8B8E2_9SPHN</name>
<evidence type="ECO:0000256" key="2">
    <source>
        <dbReference type="ARBA" id="ARBA00022723"/>
    </source>
</evidence>
<evidence type="ECO:0000313" key="7">
    <source>
        <dbReference type="Proteomes" id="UP000238954"/>
    </source>
</evidence>
<feature type="domain" description="CENP-V/GFA" evidence="5">
    <location>
        <begin position="11"/>
        <end position="117"/>
    </location>
</feature>
<accession>A0A2S8B8E2</accession>
<keyword evidence="3" id="KW-0862">Zinc</keyword>
<dbReference type="EMBL" id="PHFW01000002">
    <property type="protein sequence ID" value="PQM28617.1"/>
    <property type="molecule type" value="Genomic_DNA"/>
</dbReference>
<organism evidence="6 7">
    <name type="scientific">Sphingopyxis lindanitolerans</name>
    <dbReference type="NCBI Taxonomy" id="2054227"/>
    <lineage>
        <taxon>Bacteria</taxon>
        <taxon>Pseudomonadati</taxon>
        <taxon>Pseudomonadota</taxon>
        <taxon>Alphaproteobacteria</taxon>
        <taxon>Sphingomonadales</taxon>
        <taxon>Sphingomonadaceae</taxon>
        <taxon>Sphingopyxis</taxon>
    </lineage>
</organism>
<evidence type="ECO:0000313" key="6">
    <source>
        <dbReference type="EMBL" id="PQM28617.1"/>
    </source>
</evidence>
<dbReference type="AlphaFoldDB" id="A0A2S8B8E2"/>
<keyword evidence="4" id="KW-0456">Lyase</keyword>
<evidence type="ECO:0000256" key="1">
    <source>
        <dbReference type="ARBA" id="ARBA00005495"/>
    </source>
</evidence>
<protein>
    <submittedName>
        <fullName evidence="6">Aldehyde-activating protein</fullName>
    </submittedName>
</protein>
<evidence type="ECO:0000259" key="5">
    <source>
        <dbReference type="PROSITE" id="PS51891"/>
    </source>
</evidence>
<comment type="similarity">
    <text evidence="1">Belongs to the Gfa family.</text>
</comment>
<dbReference type="InterPro" id="IPR006913">
    <property type="entry name" value="CENP-V/GFA"/>
</dbReference>